<keyword evidence="7" id="KW-1185">Reference proteome</keyword>
<dbReference type="SMART" id="SM00382">
    <property type="entry name" value="AAA"/>
    <property type="match status" value="1"/>
</dbReference>
<evidence type="ECO:0000256" key="2">
    <source>
        <dbReference type="ARBA" id="ARBA00022448"/>
    </source>
</evidence>
<dbReference type="GO" id="GO:0016887">
    <property type="term" value="F:ATP hydrolysis activity"/>
    <property type="evidence" value="ECO:0007669"/>
    <property type="project" value="InterPro"/>
</dbReference>
<dbReference type="InterPro" id="IPR003593">
    <property type="entry name" value="AAA+_ATPase"/>
</dbReference>
<dbReference type="InterPro" id="IPR017871">
    <property type="entry name" value="ABC_transporter-like_CS"/>
</dbReference>
<dbReference type="PANTHER" id="PTHR43335">
    <property type="entry name" value="ABC TRANSPORTER, ATP-BINDING PROTEIN"/>
    <property type="match status" value="1"/>
</dbReference>
<accession>A0A1V4HGD8</accession>
<dbReference type="Pfam" id="PF00005">
    <property type="entry name" value="ABC_tran"/>
    <property type="match status" value="1"/>
</dbReference>
<evidence type="ECO:0000256" key="3">
    <source>
        <dbReference type="ARBA" id="ARBA00022741"/>
    </source>
</evidence>
<name>A0A1V4HGD8_9BACL</name>
<keyword evidence="4 6" id="KW-0067">ATP-binding</keyword>
<reference evidence="7" key="1">
    <citation type="submission" date="2016-07" db="EMBL/GenBank/DDBJ databases">
        <authorList>
            <person name="Florea S."/>
            <person name="Webb J.S."/>
            <person name="Jaromczyk J."/>
            <person name="Schardl C.L."/>
        </authorList>
    </citation>
    <scope>NUCLEOTIDE SEQUENCE [LARGE SCALE GENOMIC DNA]</scope>
    <source>
        <strain evidence="7">CY1</strain>
    </source>
</reference>
<proteinExistence type="inferred from homology"/>
<dbReference type="SUPFAM" id="SSF52540">
    <property type="entry name" value="P-loop containing nucleoside triphosphate hydrolases"/>
    <property type="match status" value="1"/>
</dbReference>
<dbReference type="PROSITE" id="PS50893">
    <property type="entry name" value="ABC_TRANSPORTER_2"/>
    <property type="match status" value="1"/>
</dbReference>
<organism evidence="6 7">
    <name type="scientific">Paenibacillus ferrarius</name>
    <dbReference type="NCBI Taxonomy" id="1469647"/>
    <lineage>
        <taxon>Bacteria</taxon>
        <taxon>Bacillati</taxon>
        <taxon>Bacillota</taxon>
        <taxon>Bacilli</taxon>
        <taxon>Bacillales</taxon>
        <taxon>Paenibacillaceae</taxon>
        <taxon>Paenibacillus</taxon>
    </lineage>
</organism>
<evidence type="ECO:0000256" key="4">
    <source>
        <dbReference type="ARBA" id="ARBA00022840"/>
    </source>
</evidence>
<evidence type="ECO:0000313" key="7">
    <source>
        <dbReference type="Proteomes" id="UP000190626"/>
    </source>
</evidence>
<evidence type="ECO:0000256" key="1">
    <source>
        <dbReference type="ARBA" id="ARBA00005417"/>
    </source>
</evidence>
<dbReference type="PANTHER" id="PTHR43335:SF4">
    <property type="entry name" value="ABC TRANSPORTER, ATP-BINDING PROTEIN"/>
    <property type="match status" value="1"/>
</dbReference>
<dbReference type="EMBL" id="MBTG01000024">
    <property type="protein sequence ID" value="OPH53168.1"/>
    <property type="molecule type" value="Genomic_DNA"/>
</dbReference>
<feature type="domain" description="ABC transporter" evidence="5">
    <location>
        <begin position="12"/>
        <end position="240"/>
    </location>
</feature>
<dbReference type="STRING" id="1469647.BC351_32365"/>
<dbReference type="InterPro" id="IPR003439">
    <property type="entry name" value="ABC_transporter-like_ATP-bd"/>
</dbReference>
<dbReference type="GO" id="GO:0005524">
    <property type="term" value="F:ATP binding"/>
    <property type="evidence" value="ECO:0007669"/>
    <property type="project" value="UniProtKB-KW"/>
</dbReference>
<comment type="caution">
    <text evidence="6">The sequence shown here is derived from an EMBL/GenBank/DDBJ whole genome shotgun (WGS) entry which is preliminary data.</text>
</comment>
<comment type="similarity">
    <text evidence="1">Belongs to the ABC transporter superfamily.</text>
</comment>
<dbReference type="PROSITE" id="PS00211">
    <property type="entry name" value="ABC_TRANSPORTER_1"/>
    <property type="match status" value="1"/>
</dbReference>
<dbReference type="InterPro" id="IPR027417">
    <property type="entry name" value="P-loop_NTPase"/>
</dbReference>
<keyword evidence="3" id="KW-0547">Nucleotide-binding</keyword>
<dbReference type="AlphaFoldDB" id="A0A1V4HGD8"/>
<dbReference type="RefSeq" id="WP_079416093.1">
    <property type="nucleotide sequence ID" value="NZ_MBTG01000024.1"/>
</dbReference>
<sequence>MSVTSADNAPIVQIDQITKRIGSKTIIDKLSFVVPRGEVFGFLGPNGAGKTTTIRMMVGLMSITEGDIRIGGYSIRTHFEQAIRHIGAIVENPEMYKFMSGYHNLVHYARMFPGIGKDRIQEVIDLVGMENRIHDKVKTYSLGMRQRLGIAQALLHKPDVLILDEPTNGLDPAGIRELRDHLRQLTREEGISVIVSSHLLAEMELMCDRVAIIQNGKLVDVRLIKELVDDGGKQRVAFEVASIDQALALTAGHSAAAEVEGNDLILILDKQETAAWNKRFVEAGIGVYSIRTTTKSLEDQFLEMTGSDPIA</sequence>
<dbReference type="OrthoDB" id="9804819at2"/>
<dbReference type="Proteomes" id="UP000190626">
    <property type="component" value="Unassembled WGS sequence"/>
</dbReference>
<dbReference type="Gene3D" id="3.40.50.300">
    <property type="entry name" value="P-loop containing nucleotide triphosphate hydrolases"/>
    <property type="match status" value="1"/>
</dbReference>
<gene>
    <name evidence="6" type="ORF">BC351_32365</name>
</gene>
<protein>
    <submittedName>
        <fullName evidence="6">Bacitracin ABC transporter ATP-binding protein</fullName>
    </submittedName>
</protein>
<keyword evidence="2" id="KW-0813">Transport</keyword>
<evidence type="ECO:0000259" key="5">
    <source>
        <dbReference type="PROSITE" id="PS50893"/>
    </source>
</evidence>
<evidence type="ECO:0000313" key="6">
    <source>
        <dbReference type="EMBL" id="OPH53168.1"/>
    </source>
</evidence>